<reference evidence="3 4" key="1">
    <citation type="submission" date="2015-09" db="EMBL/GenBank/DDBJ databases">
        <title>Atta colombica WGS genome.</title>
        <authorList>
            <person name="Nygaard S."/>
            <person name="Hu H."/>
            <person name="Boomsma J."/>
            <person name="Zhang G."/>
        </authorList>
    </citation>
    <scope>NUCLEOTIDE SEQUENCE [LARGE SCALE GENOMIC DNA]</scope>
    <source>
        <strain evidence="3">Treedump-2</strain>
        <tissue evidence="3">Whole body</tissue>
    </source>
</reference>
<keyword evidence="4" id="KW-1185">Reference proteome</keyword>
<dbReference type="AlphaFoldDB" id="A0A195BA42"/>
<evidence type="ECO:0000256" key="2">
    <source>
        <dbReference type="SAM" id="SignalP"/>
    </source>
</evidence>
<feature type="region of interest" description="Disordered" evidence="1">
    <location>
        <begin position="32"/>
        <end position="79"/>
    </location>
</feature>
<gene>
    <name evidence="3" type="ORF">ALC53_08171</name>
</gene>
<dbReference type="EMBL" id="KQ976537">
    <property type="protein sequence ID" value="KYM81403.1"/>
    <property type="molecule type" value="Genomic_DNA"/>
</dbReference>
<feature type="chain" id="PRO_5008269360" description="Secreted protein" evidence="2">
    <location>
        <begin position="21"/>
        <end position="79"/>
    </location>
</feature>
<evidence type="ECO:0008006" key="5">
    <source>
        <dbReference type="Google" id="ProtNLM"/>
    </source>
</evidence>
<organism evidence="3 4">
    <name type="scientific">Atta colombica</name>
    <dbReference type="NCBI Taxonomy" id="520822"/>
    <lineage>
        <taxon>Eukaryota</taxon>
        <taxon>Metazoa</taxon>
        <taxon>Ecdysozoa</taxon>
        <taxon>Arthropoda</taxon>
        <taxon>Hexapoda</taxon>
        <taxon>Insecta</taxon>
        <taxon>Pterygota</taxon>
        <taxon>Neoptera</taxon>
        <taxon>Endopterygota</taxon>
        <taxon>Hymenoptera</taxon>
        <taxon>Apocrita</taxon>
        <taxon>Aculeata</taxon>
        <taxon>Formicoidea</taxon>
        <taxon>Formicidae</taxon>
        <taxon>Myrmicinae</taxon>
        <taxon>Atta</taxon>
    </lineage>
</organism>
<accession>A0A195BA42</accession>
<evidence type="ECO:0000313" key="3">
    <source>
        <dbReference type="EMBL" id="KYM81403.1"/>
    </source>
</evidence>
<protein>
    <recommendedName>
        <fullName evidence="5">Secreted protein</fullName>
    </recommendedName>
</protein>
<evidence type="ECO:0000313" key="4">
    <source>
        <dbReference type="Proteomes" id="UP000078540"/>
    </source>
</evidence>
<feature type="signal peptide" evidence="2">
    <location>
        <begin position="1"/>
        <end position="20"/>
    </location>
</feature>
<dbReference type="Proteomes" id="UP000078540">
    <property type="component" value="Unassembled WGS sequence"/>
</dbReference>
<name>A0A195BA42_9HYME</name>
<proteinExistence type="predicted"/>
<evidence type="ECO:0000256" key="1">
    <source>
        <dbReference type="SAM" id="MobiDB-lite"/>
    </source>
</evidence>
<keyword evidence="2" id="KW-0732">Signal</keyword>
<sequence>MFVCDSLFLLVLIWTQFLPAITVVGRAIRDGETRGRESSSSLPRCPGTPVASERSRPTGLTSPRPGCERAAKGEMLTSV</sequence>